<dbReference type="KEGG" id="mpp:MICPUCDRAFT_51275"/>
<organism evidence="3">
    <name type="scientific">Micromonas pusilla (strain CCMP1545)</name>
    <name type="common">Picoplanktonic green alga</name>
    <dbReference type="NCBI Taxonomy" id="564608"/>
    <lineage>
        <taxon>Eukaryota</taxon>
        <taxon>Viridiplantae</taxon>
        <taxon>Chlorophyta</taxon>
        <taxon>Mamiellophyceae</taxon>
        <taxon>Mamiellales</taxon>
        <taxon>Mamiellaceae</taxon>
        <taxon>Micromonas</taxon>
    </lineage>
</organism>
<dbReference type="eggNOG" id="ENOG502S82K">
    <property type="taxonomic scope" value="Eukaryota"/>
</dbReference>
<dbReference type="OMA" id="YDYTHLP"/>
<dbReference type="OrthoDB" id="497784at2759"/>
<sequence>MTTNPSPPPGTSPSVARGTTRVPDHVMRAIYGDDYVPPDAPVAETTTTTTTAGETHPAKGEGKAEAYDASLKTWWKEYADRKNDEEVEHVSDSLLYDYTHLPRSTPAPTMTDDRVKKVG</sequence>
<dbReference type="AlphaFoldDB" id="C1N162"/>
<dbReference type="Proteomes" id="UP000001876">
    <property type="component" value="Unassembled WGS sequence"/>
</dbReference>
<keyword evidence="3" id="KW-1185">Reference proteome</keyword>
<evidence type="ECO:0000313" key="2">
    <source>
        <dbReference type="EMBL" id="EEH54385.1"/>
    </source>
</evidence>
<proteinExistence type="predicted"/>
<dbReference type="GeneID" id="9686954"/>
<name>C1N162_MICPC</name>
<evidence type="ECO:0000313" key="3">
    <source>
        <dbReference type="Proteomes" id="UP000001876"/>
    </source>
</evidence>
<feature type="compositionally biased region" description="Pro residues" evidence="1">
    <location>
        <begin position="1"/>
        <end position="11"/>
    </location>
</feature>
<feature type="region of interest" description="Disordered" evidence="1">
    <location>
        <begin position="100"/>
        <end position="119"/>
    </location>
</feature>
<dbReference type="EMBL" id="GG663744">
    <property type="protein sequence ID" value="EEH54385.1"/>
    <property type="molecule type" value="Genomic_DNA"/>
</dbReference>
<accession>C1N162</accession>
<protein>
    <submittedName>
        <fullName evidence="2">Predicted protein</fullName>
    </submittedName>
</protein>
<evidence type="ECO:0000256" key="1">
    <source>
        <dbReference type="SAM" id="MobiDB-lite"/>
    </source>
</evidence>
<feature type="region of interest" description="Disordered" evidence="1">
    <location>
        <begin position="1"/>
        <end position="64"/>
    </location>
</feature>
<reference evidence="2 3" key="1">
    <citation type="journal article" date="2009" name="Science">
        <title>Green evolution and dynamic adaptations revealed by genomes of the marine picoeukaryotes Micromonas.</title>
        <authorList>
            <person name="Worden A.Z."/>
            <person name="Lee J.H."/>
            <person name="Mock T."/>
            <person name="Rouze P."/>
            <person name="Simmons M.P."/>
            <person name="Aerts A.L."/>
            <person name="Allen A.E."/>
            <person name="Cuvelier M.L."/>
            <person name="Derelle E."/>
            <person name="Everett M.V."/>
            <person name="Foulon E."/>
            <person name="Grimwood J."/>
            <person name="Gundlach H."/>
            <person name="Henrissat B."/>
            <person name="Napoli C."/>
            <person name="McDonald S.M."/>
            <person name="Parker M.S."/>
            <person name="Rombauts S."/>
            <person name="Salamov A."/>
            <person name="Von Dassow P."/>
            <person name="Badger J.H."/>
            <person name="Coutinho P.M."/>
            <person name="Demir E."/>
            <person name="Dubchak I."/>
            <person name="Gentemann C."/>
            <person name="Eikrem W."/>
            <person name="Gready J.E."/>
            <person name="John U."/>
            <person name="Lanier W."/>
            <person name="Lindquist E.A."/>
            <person name="Lucas S."/>
            <person name="Mayer K.F."/>
            <person name="Moreau H."/>
            <person name="Not F."/>
            <person name="Otillar R."/>
            <person name="Panaud O."/>
            <person name="Pangilinan J."/>
            <person name="Paulsen I."/>
            <person name="Piegu B."/>
            <person name="Poliakov A."/>
            <person name="Robbens S."/>
            <person name="Schmutz J."/>
            <person name="Toulza E."/>
            <person name="Wyss T."/>
            <person name="Zelensky A."/>
            <person name="Zhou K."/>
            <person name="Armbrust E.V."/>
            <person name="Bhattacharya D."/>
            <person name="Goodenough U.W."/>
            <person name="Van de Peer Y."/>
            <person name="Grigoriev I.V."/>
        </authorList>
    </citation>
    <scope>NUCLEOTIDE SEQUENCE [LARGE SCALE GENOMIC DNA]</scope>
    <source>
        <strain evidence="2 3">CCMP1545</strain>
    </source>
</reference>
<gene>
    <name evidence="2" type="ORF">MICPUCDRAFT_51275</name>
</gene>
<dbReference type="RefSeq" id="XP_003061755.1">
    <property type="nucleotide sequence ID" value="XM_003061709.1"/>
</dbReference>